<dbReference type="InterPro" id="IPR012675">
    <property type="entry name" value="Beta-grasp_dom_sf"/>
</dbReference>
<keyword evidence="11" id="KW-1185">Reference proteome</keyword>
<sequence length="83" mass="8472">MRFAESGIAASVALGSNLNEAALEVGVHIPKVCGIGICGACRVQLVSGSVNMMHNGGISDEEIAKGYVLSCCSEVTGDLEVEC</sequence>
<dbReference type="GO" id="GO:0046872">
    <property type="term" value="F:metal ion binding"/>
    <property type="evidence" value="ECO:0007669"/>
    <property type="project" value="UniProtKB-KW"/>
</dbReference>
<dbReference type="SUPFAM" id="SSF54292">
    <property type="entry name" value="2Fe-2S ferredoxin-like"/>
    <property type="match status" value="1"/>
</dbReference>
<dbReference type="CDD" id="cd00207">
    <property type="entry name" value="fer2"/>
    <property type="match status" value="1"/>
</dbReference>
<evidence type="ECO:0000313" key="10">
    <source>
        <dbReference type="EMBL" id="GGO79072.1"/>
    </source>
</evidence>
<keyword evidence="2" id="KW-0813">Transport</keyword>
<dbReference type="Gene3D" id="3.10.20.30">
    <property type="match status" value="1"/>
</dbReference>
<protein>
    <recommendedName>
        <fullName evidence="9">2Fe-2S ferredoxin-type domain-containing protein</fullName>
    </recommendedName>
</protein>
<gene>
    <name evidence="10" type="ORF">GCM10011348_12460</name>
</gene>
<evidence type="ECO:0000256" key="7">
    <source>
        <dbReference type="ARBA" id="ARBA00023014"/>
    </source>
</evidence>
<dbReference type="EMBL" id="BMLT01000003">
    <property type="protein sequence ID" value="GGO79072.1"/>
    <property type="molecule type" value="Genomic_DNA"/>
</dbReference>
<evidence type="ECO:0000256" key="6">
    <source>
        <dbReference type="ARBA" id="ARBA00023004"/>
    </source>
</evidence>
<evidence type="ECO:0000256" key="5">
    <source>
        <dbReference type="ARBA" id="ARBA00022982"/>
    </source>
</evidence>
<dbReference type="PROSITE" id="PS51085">
    <property type="entry name" value="2FE2S_FER_2"/>
    <property type="match status" value="1"/>
</dbReference>
<comment type="similarity">
    <text evidence="1">Belongs to the 2Fe2S plant-type ferredoxin family.</text>
</comment>
<accession>A0A917ZCF9</accession>
<dbReference type="PROSITE" id="PS00197">
    <property type="entry name" value="2FE2S_FER_1"/>
    <property type="match status" value="1"/>
</dbReference>
<feature type="domain" description="2Fe-2S ferredoxin-type" evidence="9">
    <location>
        <begin position="1"/>
        <end position="83"/>
    </location>
</feature>
<keyword evidence="6" id="KW-0408">Iron</keyword>
<comment type="cofactor">
    <cofactor evidence="8">
        <name>[2Fe-2S] cluster</name>
        <dbReference type="ChEBI" id="CHEBI:190135"/>
    </cofactor>
</comment>
<comment type="caution">
    <text evidence="10">The sequence shown here is derived from an EMBL/GenBank/DDBJ whole genome shotgun (WGS) entry which is preliminary data.</text>
</comment>
<dbReference type="InterPro" id="IPR036010">
    <property type="entry name" value="2Fe-2S_ferredoxin-like_sf"/>
</dbReference>
<evidence type="ECO:0000256" key="2">
    <source>
        <dbReference type="ARBA" id="ARBA00022448"/>
    </source>
</evidence>
<dbReference type="Pfam" id="PF00111">
    <property type="entry name" value="Fer2"/>
    <property type="match status" value="1"/>
</dbReference>
<name>A0A917ZCF9_9GAMM</name>
<dbReference type="Proteomes" id="UP000599578">
    <property type="component" value="Unassembled WGS sequence"/>
</dbReference>
<dbReference type="GO" id="GO:0051537">
    <property type="term" value="F:2 iron, 2 sulfur cluster binding"/>
    <property type="evidence" value="ECO:0007669"/>
    <property type="project" value="UniProtKB-KW"/>
</dbReference>
<keyword evidence="4" id="KW-0479">Metal-binding</keyword>
<dbReference type="AlphaFoldDB" id="A0A917ZCF9"/>
<evidence type="ECO:0000313" key="11">
    <source>
        <dbReference type="Proteomes" id="UP000599578"/>
    </source>
</evidence>
<evidence type="ECO:0000256" key="8">
    <source>
        <dbReference type="ARBA" id="ARBA00034078"/>
    </source>
</evidence>
<keyword evidence="3" id="KW-0001">2Fe-2S</keyword>
<evidence type="ECO:0000256" key="3">
    <source>
        <dbReference type="ARBA" id="ARBA00022714"/>
    </source>
</evidence>
<reference evidence="10 11" key="1">
    <citation type="journal article" date="2014" name="Int. J. Syst. Evol. Microbiol.">
        <title>Complete genome sequence of Corynebacterium casei LMG S-19264T (=DSM 44701T), isolated from a smear-ripened cheese.</title>
        <authorList>
            <consortium name="US DOE Joint Genome Institute (JGI-PGF)"/>
            <person name="Walter F."/>
            <person name="Albersmeier A."/>
            <person name="Kalinowski J."/>
            <person name="Ruckert C."/>
        </authorList>
    </citation>
    <scope>NUCLEOTIDE SEQUENCE [LARGE SCALE GENOMIC DNA]</scope>
    <source>
        <strain evidence="10 11">CGMCC 1.7286</strain>
    </source>
</reference>
<dbReference type="InterPro" id="IPR001041">
    <property type="entry name" value="2Fe-2S_ferredoxin-type"/>
</dbReference>
<keyword evidence="5" id="KW-0249">Electron transport</keyword>
<proteinExistence type="inferred from homology"/>
<organism evidence="10 11">
    <name type="scientific">Marinobacterium nitratireducens</name>
    <dbReference type="NCBI Taxonomy" id="518897"/>
    <lineage>
        <taxon>Bacteria</taxon>
        <taxon>Pseudomonadati</taxon>
        <taxon>Pseudomonadota</taxon>
        <taxon>Gammaproteobacteria</taxon>
        <taxon>Oceanospirillales</taxon>
        <taxon>Oceanospirillaceae</taxon>
        <taxon>Marinobacterium</taxon>
    </lineage>
</organism>
<dbReference type="PANTHER" id="PTHR43112">
    <property type="entry name" value="FERREDOXIN"/>
    <property type="match status" value="1"/>
</dbReference>
<evidence type="ECO:0000256" key="4">
    <source>
        <dbReference type="ARBA" id="ARBA00022723"/>
    </source>
</evidence>
<dbReference type="PANTHER" id="PTHR43112:SF3">
    <property type="entry name" value="FERREDOXIN-2, CHLOROPLASTIC"/>
    <property type="match status" value="1"/>
</dbReference>
<evidence type="ECO:0000259" key="9">
    <source>
        <dbReference type="PROSITE" id="PS51085"/>
    </source>
</evidence>
<dbReference type="InterPro" id="IPR006058">
    <property type="entry name" value="2Fe2S_fd_BS"/>
</dbReference>
<evidence type="ECO:0000256" key="1">
    <source>
        <dbReference type="ARBA" id="ARBA00007874"/>
    </source>
</evidence>
<keyword evidence="7" id="KW-0411">Iron-sulfur</keyword>